<dbReference type="RefSeq" id="WP_135347189.1">
    <property type="nucleotide sequence ID" value="NZ_SRJD01000002.1"/>
</dbReference>
<comment type="caution">
    <text evidence="1">The sequence shown here is derived from an EMBL/GenBank/DDBJ whole genome shotgun (WGS) entry which is preliminary data.</text>
</comment>
<organism evidence="1 2">
    <name type="scientific">Sporolactobacillus shoreae</name>
    <dbReference type="NCBI Taxonomy" id="1465501"/>
    <lineage>
        <taxon>Bacteria</taxon>
        <taxon>Bacillati</taxon>
        <taxon>Bacillota</taxon>
        <taxon>Bacilli</taxon>
        <taxon>Bacillales</taxon>
        <taxon>Sporolactobacillaceae</taxon>
        <taxon>Sporolactobacillus</taxon>
    </lineage>
</organism>
<gene>
    <name evidence="1" type="ORF">E4665_02245</name>
</gene>
<evidence type="ECO:0000313" key="2">
    <source>
        <dbReference type="Proteomes" id="UP000298347"/>
    </source>
</evidence>
<protein>
    <submittedName>
        <fullName evidence="1">Uncharacterized protein</fullName>
    </submittedName>
</protein>
<evidence type="ECO:0000313" key="1">
    <source>
        <dbReference type="EMBL" id="TGA99793.1"/>
    </source>
</evidence>
<dbReference type="EMBL" id="SRJD01000002">
    <property type="protein sequence ID" value="TGA99793.1"/>
    <property type="molecule type" value="Genomic_DNA"/>
</dbReference>
<accession>A0A4Z0GT93</accession>
<dbReference type="AlphaFoldDB" id="A0A4Z0GT93"/>
<sequence>MNQYFFYLNPLKKEKRHGSLIFFSTISASDPEQAAHHFCLDSGYEYNRTEKLSSKKFHIYCSETPEYHSFELSYTVIEETGRARTSAIPETLELPES</sequence>
<reference evidence="1 2" key="1">
    <citation type="journal article" date="2015" name="Int. J. Syst. Evol. Microbiol.">
        <title>Sporolactobacillus shoreae sp. nov. and Sporolactobacillus spathodeae sp. nov., two spore-forming lactic acid bacteria isolated from tree barks in Thailand.</title>
        <authorList>
            <person name="Thamacharoensuk T."/>
            <person name="Kitahara M."/>
            <person name="Ohkuma M."/>
            <person name="Thongchul N."/>
            <person name="Tanasupawat S."/>
        </authorList>
    </citation>
    <scope>NUCLEOTIDE SEQUENCE [LARGE SCALE GENOMIC DNA]</scope>
    <source>
        <strain evidence="1 2">BK92</strain>
    </source>
</reference>
<proteinExistence type="predicted"/>
<name>A0A4Z0GT93_9BACL</name>
<dbReference type="Proteomes" id="UP000298347">
    <property type="component" value="Unassembled WGS sequence"/>
</dbReference>
<keyword evidence="2" id="KW-1185">Reference proteome</keyword>
<dbReference type="OrthoDB" id="1895809at2"/>